<name>A0A1Y1Y7X7_9FUNG</name>
<gene>
    <name evidence="7" type="ORF">K493DRAFT_284043</name>
</gene>
<evidence type="ECO:0000313" key="8">
    <source>
        <dbReference type="Proteomes" id="UP000193498"/>
    </source>
</evidence>
<protein>
    <submittedName>
        <fullName evidence="7">Thioesterase/thiol ester dehydrase-isomerase</fullName>
    </submittedName>
</protein>
<keyword evidence="7" id="KW-0413">Isomerase</keyword>
<comment type="similarity">
    <text evidence="1">Belongs to the C/M/P thioester hydrolase family.</text>
</comment>
<dbReference type="CDD" id="cd03444">
    <property type="entry name" value="Thioesterase_II_repeat1"/>
    <property type="match status" value="1"/>
</dbReference>
<keyword evidence="8" id="KW-1185">Reference proteome</keyword>
<dbReference type="InterPro" id="IPR029069">
    <property type="entry name" value="HotDog_dom_sf"/>
</dbReference>
<dbReference type="OrthoDB" id="68328at2759"/>
<dbReference type="Proteomes" id="UP000193498">
    <property type="component" value="Unassembled WGS sequence"/>
</dbReference>
<comment type="subunit">
    <text evidence="2">Homotetramer.</text>
</comment>
<evidence type="ECO:0000256" key="4">
    <source>
        <dbReference type="ARBA" id="ARBA00023098"/>
    </source>
</evidence>
<evidence type="ECO:0000256" key="3">
    <source>
        <dbReference type="ARBA" id="ARBA00022801"/>
    </source>
</evidence>
<evidence type="ECO:0000313" key="7">
    <source>
        <dbReference type="EMBL" id="ORX94130.1"/>
    </source>
</evidence>
<evidence type="ECO:0000259" key="5">
    <source>
        <dbReference type="Pfam" id="PF02551"/>
    </source>
</evidence>
<dbReference type="STRING" id="1314790.A0A1Y1Y7X7"/>
<dbReference type="Pfam" id="PF02551">
    <property type="entry name" value="Acyl_CoA_thio"/>
    <property type="match status" value="1"/>
</dbReference>
<evidence type="ECO:0000256" key="2">
    <source>
        <dbReference type="ARBA" id="ARBA00011881"/>
    </source>
</evidence>
<dbReference type="GO" id="GO:0009062">
    <property type="term" value="P:fatty acid catabolic process"/>
    <property type="evidence" value="ECO:0007669"/>
    <property type="project" value="TreeGrafter"/>
</dbReference>
<dbReference type="Pfam" id="PF13622">
    <property type="entry name" value="4HBT_3"/>
    <property type="match status" value="1"/>
</dbReference>
<dbReference type="CDD" id="cd03445">
    <property type="entry name" value="Thioesterase_II_repeat2"/>
    <property type="match status" value="1"/>
</dbReference>
<feature type="domain" description="Acyl-CoA thioesterase-like N-terminal HotDog" evidence="6">
    <location>
        <begin position="39"/>
        <end position="120"/>
    </location>
</feature>
<reference evidence="7 8" key="1">
    <citation type="submission" date="2016-07" db="EMBL/GenBank/DDBJ databases">
        <title>Pervasive Adenine N6-methylation of Active Genes in Fungi.</title>
        <authorList>
            <consortium name="DOE Joint Genome Institute"/>
            <person name="Mondo S.J."/>
            <person name="Dannebaum R.O."/>
            <person name="Kuo R.C."/>
            <person name="Labutti K."/>
            <person name="Haridas S."/>
            <person name="Kuo A."/>
            <person name="Salamov A."/>
            <person name="Ahrendt S.R."/>
            <person name="Lipzen A."/>
            <person name="Sullivan W."/>
            <person name="Andreopoulos W.B."/>
            <person name="Clum A."/>
            <person name="Lindquist E."/>
            <person name="Daum C."/>
            <person name="Ramamoorthy G.K."/>
            <person name="Gryganskyi A."/>
            <person name="Culley D."/>
            <person name="Magnuson J.K."/>
            <person name="James T.Y."/>
            <person name="O'Malley M.A."/>
            <person name="Stajich J.E."/>
            <person name="Spatafora J.W."/>
            <person name="Visel A."/>
            <person name="Grigoriev I.V."/>
        </authorList>
    </citation>
    <scope>NUCLEOTIDE SEQUENCE [LARGE SCALE GENOMIC DNA]</scope>
    <source>
        <strain evidence="7 8">CBS 931.73</strain>
    </source>
</reference>
<dbReference type="InterPro" id="IPR049449">
    <property type="entry name" value="TesB_ACOT8-like_N"/>
</dbReference>
<dbReference type="GO" id="GO:0047617">
    <property type="term" value="F:fatty acyl-CoA hydrolase activity"/>
    <property type="evidence" value="ECO:0007669"/>
    <property type="project" value="InterPro"/>
</dbReference>
<evidence type="ECO:0000256" key="1">
    <source>
        <dbReference type="ARBA" id="ARBA00006538"/>
    </source>
</evidence>
<feature type="domain" description="Acyl-CoA thioesterase 2 C-terminal" evidence="5">
    <location>
        <begin position="198"/>
        <end position="304"/>
    </location>
</feature>
<dbReference type="GO" id="GO:0005782">
    <property type="term" value="C:peroxisomal matrix"/>
    <property type="evidence" value="ECO:0007669"/>
    <property type="project" value="TreeGrafter"/>
</dbReference>
<dbReference type="InterPro" id="IPR025652">
    <property type="entry name" value="TesB_C"/>
</dbReference>
<sequence>MSGSSLDSQAPQLKALIESTLELEEIDTNLYRSKNLWIPVGARGVFGGQVVGQALAAAMKTVSKEYHVHSLHSYFLLAATNAIPILYEVERVRDGKSYVTRTVFAKQKGRCIFTCTCSFQRPETSLLNHQYEMPIAPDPETLPSNDERFSTWLKRTDIPKGYKRYIREVLEEPIPVDIRRTQGLNPEDILYPEKSDPYQLIWMKAKGKLGDDHAFHQCVAAYCSDHHFVQTTLLCHGVNEFSDPRLEMLVSLDHTIWFHAPFRADEWLLYEMECPQTGGGRGLVFGRVYTADGKLVMSIAQEGLIRAGANPRKSKI</sequence>
<evidence type="ECO:0000259" key="6">
    <source>
        <dbReference type="Pfam" id="PF13622"/>
    </source>
</evidence>
<dbReference type="EMBL" id="MCFE01000213">
    <property type="protein sequence ID" value="ORX94130.1"/>
    <property type="molecule type" value="Genomic_DNA"/>
</dbReference>
<dbReference type="PANTHER" id="PTHR11066:SF34">
    <property type="entry name" value="ACYL-COENZYME A THIOESTERASE 8"/>
    <property type="match status" value="1"/>
</dbReference>
<proteinExistence type="inferred from homology"/>
<dbReference type="GO" id="GO:0006637">
    <property type="term" value="P:acyl-CoA metabolic process"/>
    <property type="evidence" value="ECO:0007669"/>
    <property type="project" value="InterPro"/>
</dbReference>
<dbReference type="FunFam" id="2.40.160.210:FF:000001">
    <property type="entry name" value="Acyl-CoA thioesterase II"/>
    <property type="match status" value="1"/>
</dbReference>
<dbReference type="InParanoid" id="A0A1Y1Y7X7"/>
<dbReference type="Gene3D" id="2.40.160.210">
    <property type="entry name" value="Acyl-CoA thioesterase, double hotdog domain"/>
    <property type="match status" value="1"/>
</dbReference>
<accession>A0A1Y1Y7X7</accession>
<organism evidence="7 8">
    <name type="scientific">Basidiobolus meristosporus CBS 931.73</name>
    <dbReference type="NCBI Taxonomy" id="1314790"/>
    <lineage>
        <taxon>Eukaryota</taxon>
        <taxon>Fungi</taxon>
        <taxon>Fungi incertae sedis</taxon>
        <taxon>Zoopagomycota</taxon>
        <taxon>Entomophthoromycotina</taxon>
        <taxon>Basidiobolomycetes</taxon>
        <taxon>Basidiobolales</taxon>
        <taxon>Basidiobolaceae</taxon>
        <taxon>Basidiobolus</taxon>
    </lineage>
</organism>
<dbReference type="GO" id="GO:0016853">
    <property type="term" value="F:isomerase activity"/>
    <property type="evidence" value="ECO:0007669"/>
    <property type="project" value="UniProtKB-KW"/>
</dbReference>
<dbReference type="InterPro" id="IPR042171">
    <property type="entry name" value="Acyl-CoA_hotdog"/>
</dbReference>
<keyword evidence="3" id="KW-0378">Hydrolase</keyword>
<dbReference type="PANTHER" id="PTHR11066">
    <property type="entry name" value="ACYL-COA THIOESTERASE"/>
    <property type="match status" value="1"/>
</dbReference>
<dbReference type="SUPFAM" id="SSF54637">
    <property type="entry name" value="Thioesterase/thiol ester dehydrase-isomerase"/>
    <property type="match status" value="2"/>
</dbReference>
<dbReference type="AlphaFoldDB" id="A0A1Y1Y7X7"/>
<dbReference type="InterPro" id="IPR003703">
    <property type="entry name" value="Acyl_CoA_thio"/>
</dbReference>
<comment type="caution">
    <text evidence="7">The sequence shown here is derived from an EMBL/GenBank/DDBJ whole genome shotgun (WGS) entry which is preliminary data.</text>
</comment>
<keyword evidence="4" id="KW-0443">Lipid metabolism</keyword>